<evidence type="ECO:0000256" key="2">
    <source>
        <dbReference type="ARBA" id="ARBA00007104"/>
    </source>
</evidence>
<evidence type="ECO:0000256" key="6">
    <source>
        <dbReference type="ARBA" id="ARBA00023136"/>
    </source>
</evidence>
<evidence type="ECO:0000259" key="10">
    <source>
        <dbReference type="PROSITE" id="PS50866"/>
    </source>
</evidence>
<keyword evidence="5 8" id="KW-1133">Transmembrane helix</keyword>
<evidence type="ECO:0000256" key="1">
    <source>
        <dbReference type="ARBA" id="ARBA00004479"/>
    </source>
</evidence>
<evidence type="ECO:0000256" key="3">
    <source>
        <dbReference type="ARBA" id="ARBA00022692"/>
    </source>
</evidence>
<dbReference type="InterPro" id="IPR009038">
    <property type="entry name" value="GOLD_dom"/>
</dbReference>
<name>A0A9D4U9K4_ADICA</name>
<proteinExistence type="inferred from homology"/>
<dbReference type="PANTHER" id="PTHR22811">
    <property type="entry name" value="TRANSMEMBRANE EMP24 DOMAIN-CONTAINING PROTEIN"/>
    <property type="match status" value="1"/>
</dbReference>
<keyword evidence="4 9" id="KW-0732">Signal</keyword>
<feature type="domain" description="GOLD" evidence="10">
    <location>
        <begin position="31"/>
        <end position="117"/>
    </location>
</feature>
<keyword evidence="6 8" id="KW-0472">Membrane</keyword>
<evidence type="ECO:0000256" key="9">
    <source>
        <dbReference type="SAM" id="SignalP"/>
    </source>
</evidence>
<reference evidence="11" key="1">
    <citation type="submission" date="2021-01" db="EMBL/GenBank/DDBJ databases">
        <title>Adiantum capillus-veneris genome.</title>
        <authorList>
            <person name="Fang Y."/>
            <person name="Liao Q."/>
        </authorList>
    </citation>
    <scope>NUCLEOTIDE SEQUENCE</scope>
    <source>
        <strain evidence="11">H3</strain>
        <tissue evidence="11">Leaf</tissue>
    </source>
</reference>
<comment type="subcellular location">
    <subcellularLocation>
        <location evidence="1 7">Membrane</location>
        <topology evidence="1 7">Single-pass type I membrane protein</topology>
    </subcellularLocation>
</comment>
<evidence type="ECO:0000256" key="7">
    <source>
        <dbReference type="RuleBase" id="RU003827"/>
    </source>
</evidence>
<dbReference type="GO" id="GO:0016020">
    <property type="term" value="C:membrane"/>
    <property type="evidence" value="ECO:0007669"/>
    <property type="project" value="UniProtKB-SubCell"/>
</dbReference>
<evidence type="ECO:0000313" key="12">
    <source>
        <dbReference type="Proteomes" id="UP000886520"/>
    </source>
</evidence>
<dbReference type="Proteomes" id="UP000886520">
    <property type="component" value="Chromosome 21"/>
</dbReference>
<gene>
    <name evidence="11" type="ORF">GOP47_0021428</name>
</gene>
<feature type="signal peptide" evidence="9">
    <location>
        <begin position="1"/>
        <end position="23"/>
    </location>
</feature>
<keyword evidence="3 7" id="KW-0812">Transmembrane</keyword>
<organism evidence="11 12">
    <name type="scientific">Adiantum capillus-veneris</name>
    <name type="common">Maidenhair fern</name>
    <dbReference type="NCBI Taxonomy" id="13818"/>
    <lineage>
        <taxon>Eukaryota</taxon>
        <taxon>Viridiplantae</taxon>
        <taxon>Streptophyta</taxon>
        <taxon>Embryophyta</taxon>
        <taxon>Tracheophyta</taxon>
        <taxon>Polypodiopsida</taxon>
        <taxon>Polypodiidae</taxon>
        <taxon>Polypodiales</taxon>
        <taxon>Pteridineae</taxon>
        <taxon>Pteridaceae</taxon>
        <taxon>Vittarioideae</taxon>
        <taxon>Adiantum</taxon>
    </lineage>
</organism>
<keyword evidence="12" id="KW-1185">Reference proteome</keyword>
<protein>
    <recommendedName>
        <fullName evidence="10">GOLD domain-containing protein</fullName>
    </recommendedName>
</protein>
<comment type="caution">
    <text evidence="11">The sequence shown here is derived from an EMBL/GenBank/DDBJ whole genome shotgun (WGS) entry which is preliminary data.</text>
</comment>
<accession>A0A9D4U9K4</accession>
<dbReference type="SMART" id="SM01190">
    <property type="entry name" value="EMP24_GP25L"/>
    <property type="match status" value="1"/>
</dbReference>
<evidence type="ECO:0000256" key="5">
    <source>
        <dbReference type="ARBA" id="ARBA00022989"/>
    </source>
</evidence>
<dbReference type="PROSITE" id="PS50866">
    <property type="entry name" value="GOLD"/>
    <property type="match status" value="1"/>
</dbReference>
<dbReference type="EMBL" id="JABFUD020000021">
    <property type="protein sequence ID" value="KAI5062881.1"/>
    <property type="molecule type" value="Genomic_DNA"/>
</dbReference>
<sequence>METWPTVGLVLALVMVYVHPTMALQFLLNKEECFTETVEYDGDLVQVSYVVIKSDRAWDYEAPGIDLSIEGPGNFRRDVQNQPAEKLEFTAHKSGPYKFCLKNNSPYSETVDIDVHVGHIPVYDDEKAKDDHIDPLMGQIARLEEAIYSVQFEQHWLYAQTERQATLNEKLGKRLVYKAVWEALALIGASVLQVYLLRRLFDKKLGSSRV</sequence>
<dbReference type="InterPro" id="IPR015720">
    <property type="entry name" value="Emp24-like"/>
</dbReference>
<feature type="transmembrane region" description="Helical" evidence="8">
    <location>
        <begin position="179"/>
        <end position="197"/>
    </location>
</feature>
<evidence type="ECO:0000256" key="8">
    <source>
        <dbReference type="SAM" id="Phobius"/>
    </source>
</evidence>
<dbReference type="OrthoDB" id="1929172at2759"/>
<comment type="similarity">
    <text evidence="2 7">Belongs to the EMP24/GP25L family.</text>
</comment>
<evidence type="ECO:0000256" key="4">
    <source>
        <dbReference type="ARBA" id="ARBA00022729"/>
    </source>
</evidence>
<evidence type="ECO:0000313" key="11">
    <source>
        <dbReference type="EMBL" id="KAI5062881.1"/>
    </source>
</evidence>
<dbReference type="Pfam" id="PF01105">
    <property type="entry name" value="EMP24_GP25L"/>
    <property type="match status" value="1"/>
</dbReference>
<dbReference type="AlphaFoldDB" id="A0A9D4U9K4"/>
<feature type="chain" id="PRO_5038517791" description="GOLD domain-containing protein" evidence="9">
    <location>
        <begin position="24"/>
        <end position="210"/>
    </location>
</feature>